<accession>A0ABT7XKK0</accession>
<name>A0ABT7XKK0_9NEIS</name>
<dbReference type="InterPro" id="IPR019776">
    <property type="entry name" value="Flagellar_basal_body_rod_CS"/>
</dbReference>
<keyword evidence="4 5" id="KW-0975">Bacterial flagellum</keyword>
<feature type="domain" description="Flagellar hook protein FlgE/F/G-like D1" evidence="9">
    <location>
        <begin position="84"/>
        <end position="127"/>
    </location>
</feature>
<dbReference type="Pfam" id="PF07559">
    <property type="entry name" value="FlgE_D2"/>
    <property type="match status" value="1"/>
</dbReference>
<dbReference type="EMBL" id="JAUEDK010000006">
    <property type="protein sequence ID" value="MDN0074270.1"/>
    <property type="molecule type" value="Genomic_DNA"/>
</dbReference>
<organism evidence="10 11">
    <name type="scientific">Crenobacter oryzisoli</name>
    <dbReference type="NCBI Taxonomy" id="3056844"/>
    <lineage>
        <taxon>Bacteria</taxon>
        <taxon>Pseudomonadati</taxon>
        <taxon>Pseudomonadota</taxon>
        <taxon>Betaproteobacteria</taxon>
        <taxon>Neisseriales</taxon>
        <taxon>Neisseriaceae</taxon>
        <taxon>Crenobacter</taxon>
    </lineage>
</organism>
<dbReference type="Pfam" id="PF22692">
    <property type="entry name" value="LlgE_F_G_D1"/>
    <property type="match status" value="1"/>
</dbReference>
<keyword evidence="11" id="KW-1185">Reference proteome</keyword>
<protein>
    <recommendedName>
        <fullName evidence="3 5">Flagellar hook protein FlgE</fullName>
    </recommendedName>
</protein>
<dbReference type="Gene3D" id="2.60.98.20">
    <property type="entry name" value="Flagellar hook protein FlgE"/>
    <property type="match status" value="1"/>
</dbReference>
<feature type="domain" description="Flagellar hook protein FlgE D2" evidence="8">
    <location>
        <begin position="184"/>
        <end position="306"/>
    </location>
</feature>
<comment type="caution">
    <text evidence="10">The sequence shown here is derived from an EMBL/GenBank/DDBJ whole genome shotgun (WGS) entry which is preliminary data.</text>
</comment>
<evidence type="ECO:0000256" key="2">
    <source>
        <dbReference type="ARBA" id="ARBA00009677"/>
    </source>
</evidence>
<dbReference type="InterPro" id="IPR011491">
    <property type="entry name" value="FlgE_D2"/>
</dbReference>
<evidence type="ECO:0000313" key="10">
    <source>
        <dbReference type="EMBL" id="MDN0074270.1"/>
    </source>
</evidence>
<evidence type="ECO:0000259" key="9">
    <source>
        <dbReference type="Pfam" id="PF22692"/>
    </source>
</evidence>
<evidence type="ECO:0000256" key="4">
    <source>
        <dbReference type="ARBA" id="ARBA00023143"/>
    </source>
</evidence>
<dbReference type="InterPro" id="IPR037925">
    <property type="entry name" value="FlgE/F/G-like"/>
</dbReference>
<evidence type="ECO:0000259" key="7">
    <source>
        <dbReference type="Pfam" id="PF06429"/>
    </source>
</evidence>
<dbReference type="InterPro" id="IPR010930">
    <property type="entry name" value="Flg_bb/hook_C_dom"/>
</dbReference>
<dbReference type="PROSITE" id="PS00588">
    <property type="entry name" value="FLAGELLA_BB_ROD"/>
    <property type="match status" value="1"/>
</dbReference>
<dbReference type="InterPro" id="IPR020013">
    <property type="entry name" value="Flagellar_FlgE/F/G"/>
</dbReference>
<dbReference type="PANTHER" id="PTHR30435">
    <property type="entry name" value="FLAGELLAR PROTEIN"/>
    <property type="match status" value="1"/>
</dbReference>
<dbReference type="Proteomes" id="UP001168540">
    <property type="component" value="Unassembled WGS sequence"/>
</dbReference>
<evidence type="ECO:0000259" key="6">
    <source>
        <dbReference type="Pfam" id="PF00460"/>
    </source>
</evidence>
<comment type="function">
    <text evidence="5">A flexible structure which links the flagellar filament to the drive apparatus in the basal body.</text>
</comment>
<evidence type="ECO:0000259" key="8">
    <source>
        <dbReference type="Pfam" id="PF07559"/>
    </source>
</evidence>
<comment type="similarity">
    <text evidence="2 5">Belongs to the flagella basal body rod proteins family.</text>
</comment>
<evidence type="ECO:0000256" key="1">
    <source>
        <dbReference type="ARBA" id="ARBA00004117"/>
    </source>
</evidence>
<keyword evidence="10" id="KW-0282">Flagellum</keyword>
<dbReference type="PANTHER" id="PTHR30435:SF1">
    <property type="entry name" value="FLAGELLAR HOOK PROTEIN FLGE"/>
    <property type="match status" value="1"/>
</dbReference>
<feature type="domain" description="Flagellar basal body rod protein N-terminal" evidence="6">
    <location>
        <begin position="6"/>
        <end position="33"/>
    </location>
</feature>
<keyword evidence="10" id="KW-0966">Cell projection</keyword>
<gene>
    <name evidence="10" type="primary">flgE</name>
    <name evidence="10" type="ORF">QU481_05115</name>
</gene>
<reference evidence="10" key="1">
    <citation type="submission" date="2023-06" db="EMBL/GenBank/DDBJ databases">
        <authorList>
            <person name="Zhang S."/>
        </authorList>
    </citation>
    <scope>NUCLEOTIDE SEQUENCE</scope>
    <source>
        <strain evidence="10">SG2303</strain>
    </source>
</reference>
<sequence length="425" mass="43786">MGFQQALSGVNAASQQLSVIGNNVANASTVGFKGSRAEFADMYANGFSSGAATNQAGIGVQVAGVTQGFNTANITSTGRNLDLAINGNGFFIVKNPTGGTTANSTGSISYTRAGQFQQDKNGYIVNGTDRLQGWMANANGVITPGPVSDLMLSTAQQPPQATSNVALSVNLNSASTAPLLAPPPAAPASPPLNPANSNTYNYTSSTNVYDSLGNTHTLNYYYVKDPVVANQWTVSVFADGGAAPIAPAQTITFNNNGTLATPTTPFTVAVPSATGSAAPFNVAIDLTGTTQFASQNAIVTNQGDGYPPGQLTNFAFDKNGVLTANYSNGQTKTVGQLALATFANPQGLQQQGGNRWVEASDSGSPAVNKPGASNAGLITASALEDSNVDLTSQLVDMITAQRYYQANAQTIKTEDQVMQTLINLR</sequence>
<dbReference type="Pfam" id="PF06429">
    <property type="entry name" value="Flg_bbr_C"/>
    <property type="match status" value="1"/>
</dbReference>
<dbReference type="SUPFAM" id="SSF117143">
    <property type="entry name" value="Flagellar hook protein flgE"/>
    <property type="match status" value="1"/>
</dbReference>
<comment type="subcellular location">
    <subcellularLocation>
        <location evidence="1 5">Bacterial flagellum basal body</location>
    </subcellularLocation>
</comment>
<evidence type="ECO:0000256" key="5">
    <source>
        <dbReference type="RuleBase" id="RU362116"/>
    </source>
</evidence>
<proteinExistence type="inferred from homology"/>
<dbReference type="InterPro" id="IPR001444">
    <property type="entry name" value="Flag_bb_rod_N"/>
</dbReference>
<feature type="domain" description="Flagellar basal-body/hook protein C-terminal" evidence="7">
    <location>
        <begin position="381"/>
        <end position="424"/>
    </location>
</feature>
<dbReference type="RefSeq" id="WP_289828828.1">
    <property type="nucleotide sequence ID" value="NZ_JAUEDK010000006.1"/>
</dbReference>
<evidence type="ECO:0000256" key="3">
    <source>
        <dbReference type="ARBA" id="ARBA00019015"/>
    </source>
</evidence>
<dbReference type="NCBIfam" id="NF004238">
    <property type="entry name" value="PRK05682.1-1"/>
    <property type="match status" value="1"/>
</dbReference>
<dbReference type="InterPro" id="IPR053967">
    <property type="entry name" value="LlgE_F_G-like_D1"/>
</dbReference>
<dbReference type="Pfam" id="PF00460">
    <property type="entry name" value="Flg_bb_rod"/>
    <property type="match status" value="1"/>
</dbReference>
<dbReference type="InterPro" id="IPR037058">
    <property type="entry name" value="Falgellar_hook_FlgE_sf"/>
</dbReference>
<dbReference type="NCBIfam" id="TIGR03506">
    <property type="entry name" value="FlgEFG_subfam"/>
    <property type="match status" value="1"/>
</dbReference>
<evidence type="ECO:0000313" key="11">
    <source>
        <dbReference type="Proteomes" id="UP001168540"/>
    </source>
</evidence>
<keyword evidence="10" id="KW-0969">Cilium</keyword>